<reference evidence="1 2" key="1">
    <citation type="submission" date="2020-08" db="EMBL/GenBank/DDBJ databases">
        <title>Genomic Encyclopedia of Type Strains, Phase IV (KMG-IV): sequencing the most valuable type-strain genomes for metagenomic binning, comparative biology and taxonomic classification.</title>
        <authorList>
            <person name="Goeker M."/>
        </authorList>
    </citation>
    <scope>NUCLEOTIDE SEQUENCE [LARGE SCALE GENOMIC DNA]</scope>
    <source>
        <strain evidence="1 2">DSM 15581</strain>
    </source>
</reference>
<dbReference type="AlphaFoldDB" id="A0AAW3TZ61"/>
<evidence type="ECO:0000313" key="1">
    <source>
        <dbReference type="EMBL" id="MBB3877274.1"/>
    </source>
</evidence>
<accession>A0AAW3TZ61</accession>
<organism evidence="1 2">
    <name type="scientific">Sphingomonas aquatilis</name>
    <dbReference type="NCBI Taxonomy" id="93063"/>
    <lineage>
        <taxon>Bacteria</taxon>
        <taxon>Pseudomonadati</taxon>
        <taxon>Pseudomonadota</taxon>
        <taxon>Alphaproteobacteria</taxon>
        <taxon>Sphingomonadales</taxon>
        <taxon>Sphingomonadaceae</taxon>
        <taxon>Sphingomonas</taxon>
    </lineage>
</organism>
<keyword evidence="2" id="KW-1185">Reference proteome</keyword>
<protein>
    <submittedName>
        <fullName evidence="1">Uncharacterized protein</fullName>
    </submittedName>
</protein>
<gene>
    <name evidence="1" type="ORF">GGR47_003542</name>
</gene>
<evidence type="ECO:0000313" key="2">
    <source>
        <dbReference type="Proteomes" id="UP000528945"/>
    </source>
</evidence>
<proteinExistence type="predicted"/>
<dbReference type="Proteomes" id="UP000528945">
    <property type="component" value="Unassembled WGS sequence"/>
</dbReference>
<comment type="caution">
    <text evidence="1">The sequence shown here is derived from an EMBL/GenBank/DDBJ whole genome shotgun (WGS) entry which is preliminary data.</text>
</comment>
<name>A0AAW3TZ61_9SPHN</name>
<dbReference type="EMBL" id="JACIDB010000013">
    <property type="protein sequence ID" value="MBB3877274.1"/>
    <property type="molecule type" value="Genomic_DNA"/>
</dbReference>
<sequence length="112" mass="12168">MIRRSRSAMFGAVLAFLALFGLFAVSGWHNAMVHDDDPIHAVSIEHSHGSSSQTDPDAPVHVLAHATGQWIGFADPFMPVAPLFADQRVWVVDVAPWLHGIAPAELLRPPRG</sequence>